<dbReference type="AlphaFoldDB" id="A0A6A2Z983"/>
<comment type="cofactor">
    <cofactor evidence="1 7">
        <name>FAD</name>
        <dbReference type="ChEBI" id="CHEBI:57692"/>
    </cofactor>
</comment>
<dbReference type="GO" id="GO:0003756">
    <property type="term" value="F:protein disulfide isomerase activity"/>
    <property type="evidence" value="ECO:0007669"/>
    <property type="project" value="TreeGrafter"/>
</dbReference>
<name>A0A6A2Z983_HIBSY</name>
<dbReference type="Proteomes" id="UP000436088">
    <property type="component" value="Unassembled WGS sequence"/>
</dbReference>
<proteinExistence type="predicted"/>
<dbReference type="InterPro" id="IPR039798">
    <property type="entry name" value="Sulfhydryl_oxidase"/>
</dbReference>
<dbReference type="EMBL" id="VEPZ02001192">
    <property type="protein sequence ID" value="KAE8688183.1"/>
    <property type="molecule type" value="Genomic_DNA"/>
</dbReference>
<evidence type="ECO:0000313" key="9">
    <source>
        <dbReference type="EMBL" id="KAE8688183.1"/>
    </source>
</evidence>
<keyword evidence="5 7" id="KW-0560">Oxidoreductase</keyword>
<dbReference type="SUPFAM" id="SSF69000">
    <property type="entry name" value="FAD-dependent thiol oxidase"/>
    <property type="match status" value="1"/>
</dbReference>
<evidence type="ECO:0000256" key="4">
    <source>
        <dbReference type="ARBA" id="ARBA00022827"/>
    </source>
</evidence>
<evidence type="ECO:0000256" key="1">
    <source>
        <dbReference type="ARBA" id="ARBA00001974"/>
    </source>
</evidence>
<feature type="domain" description="ERV/ALR sulfhydryl oxidase" evidence="8">
    <location>
        <begin position="116"/>
        <end position="213"/>
    </location>
</feature>
<organism evidence="9 10">
    <name type="scientific">Hibiscus syriacus</name>
    <name type="common">Rose of Sharon</name>
    <dbReference type="NCBI Taxonomy" id="106335"/>
    <lineage>
        <taxon>Eukaryota</taxon>
        <taxon>Viridiplantae</taxon>
        <taxon>Streptophyta</taxon>
        <taxon>Embryophyta</taxon>
        <taxon>Tracheophyta</taxon>
        <taxon>Spermatophyta</taxon>
        <taxon>Magnoliopsida</taxon>
        <taxon>eudicotyledons</taxon>
        <taxon>Gunneridae</taxon>
        <taxon>Pentapetalae</taxon>
        <taxon>rosids</taxon>
        <taxon>malvids</taxon>
        <taxon>Malvales</taxon>
        <taxon>Malvaceae</taxon>
        <taxon>Malvoideae</taxon>
        <taxon>Hibiscus</taxon>
    </lineage>
</organism>
<comment type="catalytic activity">
    <reaction evidence="7">
        <text>2 R'C(R)SH + O2 = R'C(R)S-S(R)CR' + H2O2</text>
        <dbReference type="Rhea" id="RHEA:17357"/>
        <dbReference type="ChEBI" id="CHEBI:15379"/>
        <dbReference type="ChEBI" id="CHEBI:16240"/>
        <dbReference type="ChEBI" id="CHEBI:16520"/>
        <dbReference type="ChEBI" id="CHEBI:17412"/>
        <dbReference type="EC" id="1.8.3.2"/>
    </reaction>
</comment>
<dbReference type="InterPro" id="IPR017905">
    <property type="entry name" value="ERV/ALR_sulphydryl_oxidase"/>
</dbReference>
<evidence type="ECO:0000256" key="6">
    <source>
        <dbReference type="ARBA" id="ARBA00023157"/>
    </source>
</evidence>
<dbReference type="GO" id="GO:0000139">
    <property type="term" value="C:Golgi membrane"/>
    <property type="evidence" value="ECO:0007669"/>
    <property type="project" value="TreeGrafter"/>
</dbReference>
<evidence type="ECO:0000313" key="10">
    <source>
        <dbReference type="Proteomes" id="UP000436088"/>
    </source>
</evidence>
<dbReference type="GO" id="GO:0006457">
    <property type="term" value="P:protein folding"/>
    <property type="evidence" value="ECO:0007669"/>
    <property type="project" value="TreeGrafter"/>
</dbReference>
<dbReference type="GO" id="GO:0005615">
    <property type="term" value="C:extracellular space"/>
    <property type="evidence" value="ECO:0007669"/>
    <property type="project" value="TreeGrafter"/>
</dbReference>
<evidence type="ECO:0000256" key="2">
    <source>
        <dbReference type="ARBA" id="ARBA00022630"/>
    </source>
</evidence>
<dbReference type="Pfam" id="PF04777">
    <property type="entry name" value="Evr1_Alr"/>
    <property type="match status" value="1"/>
</dbReference>
<evidence type="ECO:0000256" key="5">
    <source>
        <dbReference type="ARBA" id="ARBA00023002"/>
    </source>
</evidence>
<dbReference type="EC" id="1.8.3.2" evidence="7"/>
<keyword evidence="6" id="KW-1015">Disulfide bond</keyword>
<protein>
    <recommendedName>
        <fullName evidence="7">Sulfhydryl oxidase</fullName>
        <ecNumber evidence="7">1.8.3.2</ecNumber>
    </recommendedName>
</protein>
<accession>A0A6A2Z983</accession>
<gene>
    <name evidence="9" type="ORF">F3Y22_tig00110989pilonHSYRG00040</name>
</gene>
<dbReference type="InterPro" id="IPR036774">
    <property type="entry name" value="ERV/ALR_sulphydryl_oxid_sf"/>
</dbReference>
<keyword evidence="4 7" id="KW-0274">FAD</keyword>
<dbReference type="FunFam" id="1.20.120.310:FF:000004">
    <property type="entry name" value="Sulfhydryl oxidase"/>
    <property type="match status" value="1"/>
</dbReference>
<dbReference type="PROSITE" id="PS51324">
    <property type="entry name" value="ERV_ALR"/>
    <property type="match status" value="1"/>
</dbReference>
<dbReference type="Gene3D" id="1.20.120.310">
    <property type="entry name" value="ERV/ALR sulfhydryl oxidase domain"/>
    <property type="match status" value="1"/>
</dbReference>
<comment type="caution">
    <text evidence="9">The sequence shown here is derived from an EMBL/GenBank/DDBJ whole genome shotgun (WGS) entry which is preliminary data.</text>
</comment>
<keyword evidence="3" id="KW-0732">Signal</keyword>
<keyword evidence="2 7" id="KW-0285">Flavoprotein</keyword>
<sequence>MLFWGPRTKFSAGWSSDQPKSKLRVIDDGRAAQRLLNWINKQIGNSYGLDDENFENEHLSSNISDPGQIARAVYDVEEATATAFDIILEHKMITSGTRASLIKFLQLLVAHHPSRSRNDARGFSCGLWVLMHSLSVKIEDGESQSTFTSICDFIHKFFICEECRQHFYEVCSSVKSPFKTARDFALWLWSAHNEVNQRLMKEEASLRPGDPKFPKIIWPPKQLCSLCQLSLDPKDKESSQIVWNRDEVFKFLISYYGNTLVSFYKEKGLLGEDGTKVFVDDSSNSAVAVPVGAALAIALASCKFGALACSWRSQQKSRKYFHQLHSLKNI</sequence>
<dbReference type="PANTHER" id="PTHR22897">
    <property type="entry name" value="QUIESCIN Q6-RELATED SULFHYDRYL OXIDASE"/>
    <property type="match status" value="1"/>
</dbReference>
<keyword evidence="10" id="KW-1185">Reference proteome</keyword>
<dbReference type="PANTHER" id="PTHR22897:SF8">
    <property type="entry name" value="SULFHYDRYL OXIDASE"/>
    <property type="match status" value="1"/>
</dbReference>
<evidence type="ECO:0000259" key="8">
    <source>
        <dbReference type="PROSITE" id="PS51324"/>
    </source>
</evidence>
<evidence type="ECO:0000256" key="3">
    <source>
        <dbReference type="ARBA" id="ARBA00022729"/>
    </source>
</evidence>
<evidence type="ECO:0000256" key="7">
    <source>
        <dbReference type="RuleBase" id="RU371123"/>
    </source>
</evidence>
<reference evidence="9" key="1">
    <citation type="submission" date="2019-09" db="EMBL/GenBank/DDBJ databases">
        <title>Draft genome information of white flower Hibiscus syriacus.</title>
        <authorList>
            <person name="Kim Y.-M."/>
        </authorList>
    </citation>
    <scope>NUCLEOTIDE SEQUENCE [LARGE SCALE GENOMIC DNA]</scope>
    <source>
        <strain evidence="9">YM2019G1</strain>
    </source>
</reference>
<dbReference type="GO" id="GO:0016971">
    <property type="term" value="F:flavin-dependent sulfhydryl oxidase activity"/>
    <property type="evidence" value="ECO:0007669"/>
    <property type="project" value="InterPro"/>
</dbReference>